<keyword evidence="1" id="KW-0812">Transmembrane</keyword>
<protein>
    <submittedName>
        <fullName evidence="2">Uncharacterized protein</fullName>
    </submittedName>
</protein>
<name>A0AAC9MWE5_9PSEU</name>
<dbReference type="AlphaFoldDB" id="A0AAC9MWE5"/>
<dbReference type="RefSeq" id="WP_157420976.1">
    <property type="nucleotide sequence ID" value="NZ_CP014859.1"/>
</dbReference>
<dbReference type="EMBL" id="CP014859">
    <property type="protein sequence ID" value="AOS62128.1"/>
    <property type="molecule type" value="Genomic_DNA"/>
</dbReference>
<organism evidence="2 3">
    <name type="scientific">Actinoalloteichus hymeniacidonis</name>
    <dbReference type="NCBI Taxonomy" id="340345"/>
    <lineage>
        <taxon>Bacteria</taxon>
        <taxon>Bacillati</taxon>
        <taxon>Actinomycetota</taxon>
        <taxon>Actinomycetes</taxon>
        <taxon>Pseudonocardiales</taxon>
        <taxon>Pseudonocardiaceae</taxon>
        <taxon>Actinoalloteichus</taxon>
    </lineage>
</organism>
<feature type="transmembrane region" description="Helical" evidence="1">
    <location>
        <begin position="27"/>
        <end position="44"/>
    </location>
</feature>
<evidence type="ECO:0000313" key="3">
    <source>
        <dbReference type="Proteomes" id="UP000095210"/>
    </source>
</evidence>
<keyword evidence="1" id="KW-0472">Membrane</keyword>
<keyword evidence="1" id="KW-1133">Transmembrane helix</keyword>
<evidence type="ECO:0000256" key="1">
    <source>
        <dbReference type="SAM" id="Phobius"/>
    </source>
</evidence>
<proteinExistence type="predicted"/>
<dbReference type="Proteomes" id="UP000095210">
    <property type="component" value="Chromosome"/>
</dbReference>
<reference evidence="3" key="1">
    <citation type="submission" date="2016-03" db="EMBL/GenBank/DDBJ databases">
        <title>Complete genome sequence of the type strain Actinoalloteichus hymeniacidonis DSM 45092.</title>
        <authorList>
            <person name="Schaffert L."/>
            <person name="Albersmeier A."/>
            <person name="Winkler A."/>
            <person name="Kalinowski J."/>
            <person name="Zotchev S."/>
            <person name="Ruckert C."/>
        </authorList>
    </citation>
    <scope>NUCLEOTIDE SEQUENCE [LARGE SCALE GENOMIC DNA]</scope>
    <source>
        <strain evidence="3">HPA177(T) (DSM 45092(T))</strain>
    </source>
</reference>
<dbReference type="KEGG" id="ahm:TL08_06520"/>
<keyword evidence="3" id="KW-1185">Reference proteome</keyword>
<evidence type="ECO:0000313" key="2">
    <source>
        <dbReference type="EMBL" id="AOS62128.1"/>
    </source>
</evidence>
<accession>A0AAC9MWE5</accession>
<gene>
    <name evidence="2" type="ORF">TL08_06520</name>
</gene>
<sequence>MFRPHHVLSVLISGSAGLFLGLARPPWWGWVLAAVIVIPSVYFVEKIGNRRGWGS</sequence>